<feature type="region of interest" description="Disordered" evidence="1">
    <location>
        <begin position="1"/>
        <end position="101"/>
    </location>
</feature>
<gene>
    <name evidence="2" type="ORF">WG66_6579</name>
</gene>
<organism evidence="2 3">
    <name type="scientific">Moniliophthora roreri</name>
    <name type="common">Frosty pod rot fungus</name>
    <name type="synonym">Monilia roreri</name>
    <dbReference type="NCBI Taxonomy" id="221103"/>
    <lineage>
        <taxon>Eukaryota</taxon>
        <taxon>Fungi</taxon>
        <taxon>Dikarya</taxon>
        <taxon>Basidiomycota</taxon>
        <taxon>Agaricomycotina</taxon>
        <taxon>Agaricomycetes</taxon>
        <taxon>Agaricomycetidae</taxon>
        <taxon>Agaricales</taxon>
        <taxon>Marasmiineae</taxon>
        <taxon>Marasmiaceae</taxon>
        <taxon>Moniliophthora</taxon>
    </lineage>
</organism>
<feature type="compositionally biased region" description="Low complexity" evidence="1">
    <location>
        <begin position="77"/>
        <end position="101"/>
    </location>
</feature>
<evidence type="ECO:0000313" key="2">
    <source>
        <dbReference type="EMBL" id="KTB40874.1"/>
    </source>
</evidence>
<name>A0A0W0FX48_MONRR</name>
<evidence type="ECO:0000313" key="3">
    <source>
        <dbReference type="Proteomes" id="UP000054988"/>
    </source>
</evidence>
<feature type="compositionally biased region" description="Polar residues" evidence="1">
    <location>
        <begin position="14"/>
        <end position="33"/>
    </location>
</feature>
<evidence type="ECO:0000256" key="1">
    <source>
        <dbReference type="SAM" id="MobiDB-lite"/>
    </source>
</evidence>
<dbReference type="Proteomes" id="UP000054988">
    <property type="component" value="Unassembled WGS sequence"/>
</dbReference>
<dbReference type="AlphaFoldDB" id="A0A0W0FX48"/>
<proteinExistence type="predicted"/>
<dbReference type="EMBL" id="LATX01001542">
    <property type="protein sequence ID" value="KTB40874.1"/>
    <property type="molecule type" value="Genomic_DNA"/>
</dbReference>
<comment type="caution">
    <text evidence="2">The sequence shown here is derived from an EMBL/GenBank/DDBJ whole genome shotgun (WGS) entry which is preliminary data.</text>
</comment>
<sequence length="101" mass="10462">MPLPDTFNPLATHPFNNFTPALPSPSHTAYGNLSSPSPSRPPYAAKLAPPGTPGIFIPFRQDAASPELSDILRKKASSSASSSSSSTPKSTPSPAKSPCDI</sequence>
<reference evidence="2 3" key="1">
    <citation type="submission" date="2015-12" db="EMBL/GenBank/DDBJ databases">
        <title>Draft genome sequence of Moniliophthora roreri, the causal agent of frosty pod rot of cacao.</title>
        <authorList>
            <person name="Aime M.C."/>
            <person name="Diaz-Valderrama J.R."/>
            <person name="Kijpornyongpan T."/>
            <person name="Phillips-Mora W."/>
        </authorList>
    </citation>
    <scope>NUCLEOTIDE SEQUENCE [LARGE SCALE GENOMIC DNA]</scope>
    <source>
        <strain evidence="2 3">MCA 2952</strain>
    </source>
</reference>
<accession>A0A0W0FX48</accession>
<protein>
    <submittedName>
        <fullName evidence="2">Uncharacterized protein</fullName>
    </submittedName>
</protein>